<evidence type="ECO:0000313" key="2">
    <source>
        <dbReference type="Proteomes" id="UP000789405"/>
    </source>
</evidence>
<accession>A0A9N9JCA4</accession>
<comment type="caution">
    <text evidence="1">The sequence shown here is derived from an EMBL/GenBank/DDBJ whole genome shotgun (WGS) entry which is preliminary data.</text>
</comment>
<reference evidence="1" key="1">
    <citation type="submission" date="2021-06" db="EMBL/GenBank/DDBJ databases">
        <authorList>
            <person name="Kallberg Y."/>
            <person name="Tangrot J."/>
            <person name="Rosling A."/>
        </authorList>
    </citation>
    <scope>NUCLEOTIDE SEQUENCE</scope>
    <source>
        <strain evidence="1">MA453B</strain>
    </source>
</reference>
<dbReference type="Proteomes" id="UP000789405">
    <property type="component" value="Unassembled WGS sequence"/>
</dbReference>
<sequence length="44" mass="5223">MRKRFHDYKAFSNVEKIKGTMSKVEWKFTNVEKIDGKLGKTFKA</sequence>
<dbReference type="AlphaFoldDB" id="A0A9N9JCA4"/>
<evidence type="ECO:0000313" key="1">
    <source>
        <dbReference type="EMBL" id="CAG8774719.1"/>
    </source>
</evidence>
<protein>
    <submittedName>
        <fullName evidence="1">6721_t:CDS:1</fullName>
    </submittedName>
</protein>
<proteinExistence type="predicted"/>
<keyword evidence="2" id="KW-1185">Reference proteome</keyword>
<feature type="non-terminal residue" evidence="1">
    <location>
        <position position="44"/>
    </location>
</feature>
<organism evidence="1 2">
    <name type="scientific">Dentiscutata erythropus</name>
    <dbReference type="NCBI Taxonomy" id="1348616"/>
    <lineage>
        <taxon>Eukaryota</taxon>
        <taxon>Fungi</taxon>
        <taxon>Fungi incertae sedis</taxon>
        <taxon>Mucoromycota</taxon>
        <taxon>Glomeromycotina</taxon>
        <taxon>Glomeromycetes</taxon>
        <taxon>Diversisporales</taxon>
        <taxon>Gigasporaceae</taxon>
        <taxon>Dentiscutata</taxon>
    </lineage>
</organism>
<gene>
    <name evidence="1" type="ORF">DERYTH_LOCUS19038</name>
</gene>
<name>A0A9N9JCA4_9GLOM</name>
<dbReference type="EMBL" id="CAJVPY010020214">
    <property type="protein sequence ID" value="CAG8774719.1"/>
    <property type="molecule type" value="Genomic_DNA"/>
</dbReference>